<keyword evidence="2" id="KW-1185">Reference proteome</keyword>
<proteinExistence type="predicted"/>
<name>A0AAE0QAU7_9TELE</name>
<dbReference type="EMBL" id="JAUCMX010000019">
    <property type="protein sequence ID" value="KAK3516514.1"/>
    <property type="molecule type" value="Genomic_DNA"/>
</dbReference>
<reference evidence="1" key="1">
    <citation type="submission" date="2023-06" db="EMBL/GenBank/DDBJ databases">
        <title>Male Hemibagrus guttatus genome.</title>
        <authorList>
            <person name="Bian C."/>
        </authorList>
    </citation>
    <scope>NUCLEOTIDE SEQUENCE</scope>
    <source>
        <strain evidence="1">Male_cb2023</strain>
        <tissue evidence="1">Muscle</tissue>
    </source>
</reference>
<sequence>MSAFSKGIFVVFSPLPPPGAHSLKCVMLLTDAPFLIMDTKEPPSGMLHNHTAVGLETRGQRRLAVLLFTHSVLTCACAALCLYTLYKVHRTEEAWIQIHAQEQLFLTQHEIPVDKGIYLRKYEIQNPSTYLNFTVTWNNTLKLEHGSEITVPIAGPYILYFCALVYGNNTKGNLTLSQGRTKISFELLATTEERCVRQQKVISLYEKEKVTFSFRNMHDPYLYLQELSVGLHYLLGAQEFATPEYDPQD</sequence>
<accession>A0AAE0QAU7</accession>
<dbReference type="Proteomes" id="UP001274896">
    <property type="component" value="Unassembled WGS sequence"/>
</dbReference>
<organism evidence="1 2">
    <name type="scientific">Hemibagrus guttatus</name>
    <dbReference type="NCBI Taxonomy" id="175788"/>
    <lineage>
        <taxon>Eukaryota</taxon>
        <taxon>Metazoa</taxon>
        <taxon>Chordata</taxon>
        <taxon>Craniata</taxon>
        <taxon>Vertebrata</taxon>
        <taxon>Euteleostomi</taxon>
        <taxon>Actinopterygii</taxon>
        <taxon>Neopterygii</taxon>
        <taxon>Teleostei</taxon>
        <taxon>Ostariophysi</taxon>
        <taxon>Siluriformes</taxon>
        <taxon>Bagridae</taxon>
        <taxon>Hemibagrus</taxon>
    </lineage>
</organism>
<comment type="caution">
    <text evidence="1">The sequence shown here is derived from an EMBL/GenBank/DDBJ whole genome shotgun (WGS) entry which is preliminary data.</text>
</comment>
<dbReference type="AlphaFoldDB" id="A0AAE0QAU7"/>
<gene>
    <name evidence="1" type="ORF">QTP70_019904</name>
</gene>
<evidence type="ECO:0000313" key="2">
    <source>
        <dbReference type="Proteomes" id="UP001274896"/>
    </source>
</evidence>
<evidence type="ECO:0000313" key="1">
    <source>
        <dbReference type="EMBL" id="KAK3516514.1"/>
    </source>
</evidence>
<protein>
    <submittedName>
        <fullName evidence="1">Uncharacterized protein</fullName>
    </submittedName>
</protein>